<name>A0ACB7RTI0_HYAAI</name>
<proteinExistence type="predicted"/>
<keyword evidence="2" id="KW-1185">Reference proteome</keyword>
<evidence type="ECO:0000313" key="2">
    <source>
        <dbReference type="Proteomes" id="UP000821845"/>
    </source>
</evidence>
<accession>A0ACB7RTI0</accession>
<protein>
    <submittedName>
        <fullName evidence="1">Uncharacterized protein</fullName>
    </submittedName>
</protein>
<evidence type="ECO:0000313" key="1">
    <source>
        <dbReference type="EMBL" id="KAH6925505.1"/>
    </source>
</evidence>
<gene>
    <name evidence="1" type="ORF">HPB50_006197</name>
</gene>
<dbReference type="EMBL" id="CM023487">
    <property type="protein sequence ID" value="KAH6925505.1"/>
    <property type="molecule type" value="Genomic_DNA"/>
</dbReference>
<reference evidence="1" key="1">
    <citation type="submission" date="2020-05" db="EMBL/GenBank/DDBJ databases">
        <title>Large-scale comparative analyses of tick genomes elucidate their genetic diversity and vector capacities.</title>
        <authorList>
            <person name="Jia N."/>
            <person name="Wang J."/>
            <person name="Shi W."/>
            <person name="Du L."/>
            <person name="Sun Y."/>
            <person name="Zhan W."/>
            <person name="Jiang J."/>
            <person name="Wang Q."/>
            <person name="Zhang B."/>
            <person name="Ji P."/>
            <person name="Sakyi L.B."/>
            <person name="Cui X."/>
            <person name="Yuan T."/>
            <person name="Jiang B."/>
            <person name="Yang W."/>
            <person name="Lam T.T.-Y."/>
            <person name="Chang Q."/>
            <person name="Ding S."/>
            <person name="Wang X."/>
            <person name="Zhu J."/>
            <person name="Ruan X."/>
            <person name="Zhao L."/>
            <person name="Wei J."/>
            <person name="Que T."/>
            <person name="Du C."/>
            <person name="Cheng J."/>
            <person name="Dai P."/>
            <person name="Han X."/>
            <person name="Huang E."/>
            <person name="Gao Y."/>
            <person name="Liu J."/>
            <person name="Shao H."/>
            <person name="Ye R."/>
            <person name="Li L."/>
            <person name="Wei W."/>
            <person name="Wang X."/>
            <person name="Wang C."/>
            <person name="Yang T."/>
            <person name="Huo Q."/>
            <person name="Li W."/>
            <person name="Guo W."/>
            <person name="Chen H."/>
            <person name="Zhou L."/>
            <person name="Ni X."/>
            <person name="Tian J."/>
            <person name="Zhou Y."/>
            <person name="Sheng Y."/>
            <person name="Liu T."/>
            <person name="Pan Y."/>
            <person name="Xia L."/>
            <person name="Li J."/>
            <person name="Zhao F."/>
            <person name="Cao W."/>
        </authorList>
    </citation>
    <scope>NUCLEOTIDE SEQUENCE</scope>
    <source>
        <strain evidence="1">Hyas-2018</strain>
    </source>
</reference>
<sequence>MNGNATDMTSQVAPAHIPTWFARRLGRWSANLSSLYFQKFHCFDSGRLRPMPMRCSGELLCVWKSQRLPLCSSRCTCACRFSDPAMVRLGRLLALPNRYRWGVSSGKEKDMVNVHLTCLLVALCVLSLLGCLRIPPGYVHVRVSWPNFHDTVEVEPEESIPFGDVQLVRPPVSEKMTLVFIICEDHFDLGIVAVKSAVAYSTTRLHLLIIADNKNQKRMWRESMFPNEDAVLVADTDVVFMHPVEDLWRKFYAMNEWQMVGMAPETESYGKNCYLKKALHPFPPPFGLNSGLLLMNLTRMRAFDLESRVTEIKDKFQRRIPMGGPGLAEHPLRPTPARAIHLHVPMELPCGALLWRRSLHRRPDFGVPAWRKPCERLYSSFEQNPAENISDRMHHRVKEAATSASPVCKARRQHHRTSRDTKDGVVGAKHPQITAVHVPCCTSDTMKRPYIPPPLFR</sequence>
<dbReference type="Proteomes" id="UP000821845">
    <property type="component" value="Chromosome 7"/>
</dbReference>
<organism evidence="1 2">
    <name type="scientific">Hyalomma asiaticum</name>
    <name type="common">Tick</name>
    <dbReference type="NCBI Taxonomy" id="266040"/>
    <lineage>
        <taxon>Eukaryota</taxon>
        <taxon>Metazoa</taxon>
        <taxon>Ecdysozoa</taxon>
        <taxon>Arthropoda</taxon>
        <taxon>Chelicerata</taxon>
        <taxon>Arachnida</taxon>
        <taxon>Acari</taxon>
        <taxon>Parasitiformes</taxon>
        <taxon>Ixodida</taxon>
        <taxon>Ixodoidea</taxon>
        <taxon>Ixodidae</taxon>
        <taxon>Hyalomminae</taxon>
        <taxon>Hyalomma</taxon>
    </lineage>
</organism>
<comment type="caution">
    <text evidence="1">The sequence shown here is derived from an EMBL/GenBank/DDBJ whole genome shotgun (WGS) entry which is preliminary data.</text>
</comment>